<evidence type="ECO:0000256" key="3">
    <source>
        <dbReference type="ARBA" id="ARBA00016811"/>
    </source>
</evidence>
<reference evidence="5" key="2">
    <citation type="submission" date="2024-08" db="UniProtKB">
        <authorList>
            <consortium name="EnsemblMetazoa"/>
        </authorList>
    </citation>
    <scope>IDENTIFICATION</scope>
</reference>
<evidence type="ECO:0000313" key="6">
    <source>
        <dbReference type="Proteomes" id="UP000019118"/>
    </source>
</evidence>
<dbReference type="GO" id="GO:0032039">
    <property type="term" value="C:integrator complex"/>
    <property type="evidence" value="ECO:0007669"/>
    <property type="project" value="InterPro"/>
</dbReference>
<dbReference type="CTD" id="55174"/>
<dbReference type="AlphaFoldDB" id="A0AAR5Q3U2"/>
<dbReference type="GeneID" id="109542886"/>
<dbReference type="PANTHER" id="PTHR16055:SF2">
    <property type="entry name" value="INTEGRATOR COMPLEX SUBUNIT 10"/>
    <property type="match status" value="1"/>
</dbReference>
<comment type="similarity">
    <text evidence="2">Belongs to the Integrator subunit 10 family.</text>
</comment>
<dbReference type="PRINTS" id="PR02106">
    <property type="entry name" value="INTSUBUNIT10"/>
</dbReference>
<proteinExistence type="inferred from homology"/>
<evidence type="ECO:0000256" key="4">
    <source>
        <dbReference type="ARBA" id="ARBA00023242"/>
    </source>
</evidence>
<dbReference type="Pfam" id="PF21045">
    <property type="entry name" value="INT10"/>
    <property type="match status" value="2"/>
</dbReference>
<dbReference type="KEGG" id="dpa:109542886"/>
<evidence type="ECO:0000313" key="5">
    <source>
        <dbReference type="EnsemblMetazoa" id="XP_019767898.1"/>
    </source>
</evidence>
<keyword evidence="6" id="KW-1185">Reference proteome</keyword>
<dbReference type="Proteomes" id="UP000019118">
    <property type="component" value="Unassembled WGS sequence"/>
</dbReference>
<dbReference type="RefSeq" id="XP_019767898.1">
    <property type="nucleotide sequence ID" value="XM_019912339.2"/>
</dbReference>
<dbReference type="InterPro" id="IPR026164">
    <property type="entry name" value="Int_cplx_su10"/>
</dbReference>
<evidence type="ECO:0000256" key="2">
    <source>
        <dbReference type="ARBA" id="ARBA00010391"/>
    </source>
</evidence>
<accession>A0AAR5Q3U2</accession>
<dbReference type="EnsemblMetazoa" id="XM_019912339.1">
    <property type="protein sequence ID" value="XP_019767898.1"/>
    <property type="gene ID" value="LOC109542886"/>
</dbReference>
<dbReference type="PANTHER" id="PTHR16055">
    <property type="entry name" value="INTEGRATOR COMPLEX SUBUNIT 10"/>
    <property type="match status" value="1"/>
</dbReference>
<comment type="subcellular location">
    <subcellularLocation>
        <location evidence="1">Nucleus</location>
    </subcellularLocation>
</comment>
<protein>
    <recommendedName>
        <fullName evidence="3">Integrator complex subunit 10</fullName>
    </recommendedName>
</protein>
<reference evidence="6" key="1">
    <citation type="journal article" date="2013" name="Genome Biol.">
        <title>Draft genome of the mountain pine beetle, Dendroctonus ponderosae Hopkins, a major forest pest.</title>
        <authorList>
            <person name="Keeling C.I."/>
            <person name="Yuen M.M."/>
            <person name="Liao N.Y."/>
            <person name="Docking T.R."/>
            <person name="Chan S.K."/>
            <person name="Taylor G.A."/>
            <person name="Palmquist D.L."/>
            <person name="Jackman S.D."/>
            <person name="Nguyen A."/>
            <person name="Li M."/>
            <person name="Henderson H."/>
            <person name="Janes J.K."/>
            <person name="Zhao Y."/>
            <person name="Pandoh P."/>
            <person name="Moore R."/>
            <person name="Sperling F.A."/>
            <person name="Huber D.P."/>
            <person name="Birol I."/>
            <person name="Jones S.J."/>
            <person name="Bohlmann J."/>
        </authorList>
    </citation>
    <scope>NUCLEOTIDE SEQUENCE</scope>
</reference>
<dbReference type="GO" id="GO:0016180">
    <property type="term" value="P:snRNA processing"/>
    <property type="evidence" value="ECO:0007669"/>
    <property type="project" value="InterPro"/>
</dbReference>
<sequence length="647" mass="74368">MEMEVDLEQTDEEYVIQKAKEALKIDPFAAKAWMLTAKSLYPNNFWVQFETYLIEKTAGNVKEAAKCFSDLIGKFQQTPDLWKEIEKVTAALRCETVSEDPETLFLCGMFKHISSDVQHKLLLFTADHCGDTMEHCRLLLLLLQRFPTAISSYGPRLVDTLLYAEKHGVDTQYPINSYRKLLVCELLPLLANQEIKLDLASKLLLKLLSKSLEYYLCILGKASATSQDSDGNMETIWFKLFCVIAFVGRQLSWEPHLTNFVTNWSKESYWQKILSAWQMKAKVSVHDDKQLLFCLSIFFLRCLQEYNMSLVPEQPPGQTATSYLLVEGFTDPTLPQPISEPKSKKRKGDTEIIHMTNPHISVPKLDLKALQSNFLMCVNCWDLISASETVHREFIKIYSHLQLDSWLSLFLIDYALYRAKYDEAITCVQKLTDINVLLVKYIRLASILYIKKNFRACLEPILLALPLMPTNNPGCLSTHLIVGGNQRHLHFLPLTKMAILQYLVKVLLRCIKENMGKHGYSELSIGHIFVLVQLDWPQEEDFIPMLLEEIKQHQSFQYHLFQSYIINVDIMEELTYLWTPQGGQVNLEILPNLGSQRRIGTRGADKGAKVELKQAIKRQVARSNEKLDDLLISFLQSERALIMQALV</sequence>
<evidence type="ECO:0000256" key="1">
    <source>
        <dbReference type="ARBA" id="ARBA00004123"/>
    </source>
</evidence>
<keyword evidence="4" id="KW-0539">Nucleus</keyword>
<name>A0AAR5Q3U2_DENPD</name>
<organism evidence="5 6">
    <name type="scientific">Dendroctonus ponderosae</name>
    <name type="common">Mountain pine beetle</name>
    <dbReference type="NCBI Taxonomy" id="77166"/>
    <lineage>
        <taxon>Eukaryota</taxon>
        <taxon>Metazoa</taxon>
        <taxon>Ecdysozoa</taxon>
        <taxon>Arthropoda</taxon>
        <taxon>Hexapoda</taxon>
        <taxon>Insecta</taxon>
        <taxon>Pterygota</taxon>
        <taxon>Neoptera</taxon>
        <taxon>Endopterygota</taxon>
        <taxon>Coleoptera</taxon>
        <taxon>Polyphaga</taxon>
        <taxon>Cucujiformia</taxon>
        <taxon>Curculionidae</taxon>
        <taxon>Scolytinae</taxon>
        <taxon>Dendroctonus</taxon>
    </lineage>
</organism>